<comment type="similarity">
    <text evidence="1">Belongs to the PhzF family.</text>
</comment>
<keyword evidence="2" id="KW-0413">Isomerase</keyword>
<dbReference type="InterPro" id="IPR003719">
    <property type="entry name" value="Phenazine_PhzF-like"/>
</dbReference>
<gene>
    <name evidence="4" type="ORF">VHUM_00605</name>
</gene>
<keyword evidence="5" id="KW-1185">Reference proteome</keyword>
<dbReference type="AlphaFoldDB" id="A0A7D8V443"/>
<dbReference type="NCBIfam" id="TIGR00654">
    <property type="entry name" value="PhzF_family"/>
    <property type="match status" value="1"/>
</dbReference>
<feature type="active site" evidence="3">
    <location>
        <position position="53"/>
    </location>
</feature>
<name>A0A7D8V443_VANHU</name>
<dbReference type="Proteomes" id="UP000473826">
    <property type="component" value="Unassembled WGS sequence"/>
</dbReference>
<dbReference type="OrthoDB" id="75169at2759"/>
<dbReference type="SUPFAM" id="SSF54506">
    <property type="entry name" value="Diaminopimelate epimerase-like"/>
    <property type="match status" value="1"/>
</dbReference>
<dbReference type="Pfam" id="PF02567">
    <property type="entry name" value="PhzC-PhzF"/>
    <property type="match status" value="1"/>
</dbReference>
<evidence type="ECO:0000256" key="3">
    <source>
        <dbReference type="PIRSR" id="PIRSR016184-1"/>
    </source>
</evidence>
<reference evidence="4 5" key="1">
    <citation type="journal article" date="2019" name="PLoS Genet.">
        <title>Convergent evolution of linked mating-type loci in basidiomycete fungi.</title>
        <authorList>
            <person name="Sun S."/>
            <person name="Coelho M.A."/>
            <person name="Heitman J."/>
            <person name="Nowrousian M."/>
        </authorList>
    </citation>
    <scope>NUCLEOTIDE SEQUENCE [LARGE SCALE GENOMIC DNA]</scope>
    <source>
        <strain evidence="4 5">CBS 4282</strain>
    </source>
</reference>
<dbReference type="PANTHER" id="PTHR13774">
    <property type="entry name" value="PHENAZINE BIOSYNTHESIS PROTEIN"/>
    <property type="match status" value="1"/>
</dbReference>
<organism evidence="4 5">
    <name type="scientific">Vanrija humicola</name>
    <name type="common">Yeast</name>
    <name type="synonym">Cryptococcus humicola</name>
    <dbReference type="NCBI Taxonomy" id="5417"/>
    <lineage>
        <taxon>Eukaryota</taxon>
        <taxon>Fungi</taxon>
        <taxon>Dikarya</taxon>
        <taxon>Basidiomycota</taxon>
        <taxon>Agaricomycotina</taxon>
        <taxon>Tremellomycetes</taxon>
        <taxon>Trichosporonales</taxon>
        <taxon>Trichosporonaceae</taxon>
        <taxon>Vanrija</taxon>
    </lineage>
</organism>
<evidence type="ECO:0000256" key="1">
    <source>
        <dbReference type="ARBA" id="ARBA00008270"/>
    </source>
</evidence>
<evidence type="ECO:0008006" key="6">
    <source>
        <dbReference type="Google" id="ProtNLM"/>
    </source>
</evidence>
<evidence type="ECO:0000313" key="5">
    <source>
        <dbReference type="Proteomes" id="UP000473826"/>
    </source>
</evidence>
<evidence type="ECO:0000256" key="2">
    <source>
        <dbReference type="ARBA" id="ARBA00023235"/>
    </source>
</evidence>
<dbReference type="GO" id="GO:0016853">
    <property type="term" value="F:isomerase activity"/>
    <property type="evidence" value="ECO:0007669"/>
    <property type="project" value="UniProtKB-KW"/>
</dbReference>
<dbReference type="PANTHER" id="PTHR13774:SF17">
    <property type="entry name" value="PHENAZINE BIOSYNTHESIS-LIKE DOMAIN-CONTAINING PROTEIN"/>
    <property type="match status" value="1"/>
</dbReference>
<proteinExistence type="inferred from homology"/>
<evidence type="ECO:0000313" key="4">
    <source>
        <dbReference type="EMBL" id="TXT13238.1"/>
    </source>
</evidence>
<dbReference type="GO" id="GO:0005737">
    <property type="term" value="C:cytoplasm"/>
    <property type="evidence" value="ECO:0007669"/>
    <property type="project" value="TreeGrafter"/>
</dbReference>
<comment type="caution">
    <text evidence="4">The sequence shown here is derived from an EMBL/GenBank/DDBJ whole genome shotgun (WGS) entry which is preliminary data.</text>
</comment>
<accession>A0A7D8V443</accession>
<dbReference type="Gene3D" id="3.10.310.10">
    <property type="entry name" value="Diaminopimelate Epimerase, Chain A, domain 1"/>
    <property type="match status" value="2"/>
</dbReference>
<sequence length="309" mass="32706">MPAPLAYHLVNAFIGDTPHSGNQAAVVLFPDDTDARINDTFFRLTARDFHFSETAFLVPLPSPATEPTYRIRFWTPAVEVPLCGHATLASAYATLYAVHPDADAVVFDTHHGAVRCVRSDDGGVVLDMPAHVGSAPDAATDASLRAIMLAAAPTLRSEELLRVARLTDFGDGDRVVYELAASVDLEHLAVDVEKFNSAATGQAIVTQLVGAHEGRLKINSRVFCPYWAVPEDPVTGAAHTVLGPYYLTGLGAPNASAHVPAGDLARATIDAHQVSPRGGGMRVSLAADGTRVYLNGRAARWADGALHAA</sequence>
<protein>
    <recommendedName>
        <fullName evidence="6">Phenazine biosynthesis protein</fullName>
    </recommendedName>
</protein>
<dbReference type="PIRSF" id="PIRSF016184">
    <property type="entry name" value="PhzC_PhzF"/>
    <property type="match status" value="1"/>
</dbReference>
<dbReference type="EMBL" id="QKWK01000002">
    <property type="protein sequence ID" value="TXT13238.1"/>
    <property type="molecule type" value="Genomic_DNA"/>
</dbReference>